<evidence type="ECO:0000313" key="9">
    <source>
        <dbReference type="EMBL" id="MFC5407529.1"/>
    </source>
</evidence>
<comment type="caution">
    <text evidence="9">The sequence shown here is derived from an EMBL/GenBank/DDBJ whole genome shotgun (WGS) entry which is preliminary data.</text>
</comment>
<organism evidence="9 10">
    <name type="scientific">Cohnella soli</name>
    <dbReference type="NCBI Taxonomy" id="425005"/>
    <lineage>
        <taxon>Bacteria</taxon>
        <taxon>Bacillati</taxon>
        <taxon>Bacillota</taxon>
        <taxon>Bacilli</taxon>
        <taxon>Bacillales</taxon>
        <taxon>Paenibacillaceae</taxon>
        <taxon>Cohnella</taxon>
    </lineage>
</organism>
<dbReference type="InterPro" id="IPR035906">
    <property type="entry name" value="MetI-like_sf"/>
</dbReference>
<evidence type="ECO:0000313" key="10">
    <source>
        <dbReference type="Proteomes" id="UP001596113"/>
    </source>
</evidence>
<feature type="transmembrane region" description="Helical" evidence="7">
    <location>
        <begin position="141"/>
        <end position="162"/>
    </location>
</feature>
<feature type="transmembrane region" description="Helical" evidence="7">
    <location>
        <begin position="112"/>
        <end position="135"/>
    </location>
</feature>
<feature type="domain" description="ABC transmembrane type-1" evidence="8">
    <location>
        <begin position="74"/>
        <end position="279"/>
    </location>
</feature>
<protein>
    <submittedName>
        <fullName evidence="9">Carbohydrate ABC transporter permease</fullName>
    </submittedName>
</protein>
<evidence type="ECO:0000256" key="3">
    <source>
        <dbReference type="ARBA" id="ARBA00022475"/>
    </source>
</evidence>
<evidence type="ECO:0000256" key="6">
    <source>
        <dbReference type="ARBA" id="ARBA00023136"/>
    </source>
</evidence>
<reference evidence="10" key="1">
    <citation type="journal article" date="2019" name="Int. J. Syst. Evol. Microbiol.">
        <title>The Global Catalogue of Microorganisms (GCM) 10K type strain sequencing project: providing services to taxonomists for standard genome sequencing and annotation.</title>
        <authorList>
            <consortium name="The Broad Institute Genomics Platform"/>
            <consortium name="The Broad Institute Genome Sequencing Center for Infectious Disease"/>
            <person name="Wu L."/>
            <person name="Ma J."/>
        </authorList>
    </citation>
    <scope>NUCLEOTIDE SEQUENCE [LARGE SCALE GENOMIC DNA]</scope>
    <source>
        <strain evidence="10">CGMCC 1.18575</strain>
    </source>
</reference>
<dbReference type="RefSeq" id="WP_378140272.1">
    <property type="nucleotide sequence ID" value="NZ_JBHSMI010000067.1"/>
</dbReference>
<keyword evidence="3" id="KW-1003">Cell membrane</keyword>
<proteinExistence type="inferred from homology"/>
<comment type="similarity">
    <text evidence="7">Belongs to the binding-protein-dependent transport system permease family.</text>
</comment>
<keyword evidence="4 7" id="KW-0812">Transmembrane</keyword>
<dbReference type="Proteomes" id="UP001596113">
    <property type="component" value="Unassembled WGS sequence"/>
</dbReference>
<dbReference type="EMBL" id="JBHSMI010000067">
    <property type="protein sequence ID" value="MFC5407529.1"/>
    <property type="molecule type" value="Genomic_DNA"/>
</dbReference>
<feature type="transmembrane region" description="Helical" evidence="7">
    <location>
        <begin position="260"/>
        <end position="279"/>
    </location>
</feature>
<dbReference type="PANTHER" id="PTHR43744:SF9">
    <property type="entry name" value="POLYGALACTURONAN_RHAMNOGALACTURONAN TRANSPORT SYSTEM PERMEASE PROTEIN YTCP"/>
    <property type="match status" value="1"/>
</dbReference>
<dbReference type="Gene3D" id="1.10.3720.10">
    <property type="entry name" value="MetI-like"/>
    <property type="match status" value="1"/>
</dbReference>
<name>A0ABW0I2H3_9BACL</name>
<dbReference type="InterPro" id="IPR000515">
    <property type="entry name" value="MetI-like"/>
</dbReference>
<evidence type="ECO:0000259" key="8">
    <source>
        <dbReference type="PROSITE" id="PS50928"/>
    </source>
</evidence>
<comment type="subcellular location">
    <subcellularLocation>
        <location evidence="1 7">Cell membrane</location>
        <topology evidence="1 7">Multi-pass membrane protein</topology>
    </subcellularLocation>
</comment>
<dbReference type="Pfam" id="PF00528">
    <property type="entry name" value="BPD_transp_1"/>
    <property type="match status" value="1"/>
</dbReference>
<dbReference type="PANTHER" id="PTHR43744">
    <property type="entry name" value="ABC TRANSPORTER PERMEASE PROTEIN MG189-RELATED-RELATED"/>
    <property type="match status" value="1"/>
</dbReference>
<evidence type="ECO:0000256" key="7">
    <source>
        <dbReference type="RuleBase" id="RU363032"/>
    </source>
</evidence>
<gene>
    <name evidence="9" type="ORF">ACFPOF_32765</name>
</gene>
<evidence type="ECO:0000256" key="5">
    <source>
        <dbReference type="ARBA" id="ARBA00022989"/>
    </source>
</evidence>
<feature type="transmembrane region" description="Helical" evidence="7">
    <location>
        <begin position="183"/>
        <end position="208"/>
    </location>
</feature>
<dbReference type="PROSITE" id="PS50928">
    <property type="entry name" value="ABC_TM1"/>
    <property type="match status" value="1"/>
</dbReference>
<accession>A0ABW0I2H3</accession>
<keyword evidence="2 7" id="KW-0813">Transport</keyword>
<sequence>MKPDPKRNLFSVIGYSYVSILSIVCFVPFWLIISGSFSSESSIVKKGYSIIPGQFSFKAYETLFRYSDRIVSAYTVTVALTVLGTFLGLFLMAMAAFVLLRQDFKYRNYFAFFFYFTLLFSGGLVPFYLLMVGYLELKNTFLSMLLPSMMSAWNLLLLRNFMKNVPESIIESAKIDGAGDFTIFMRFIVPLSKSGLATIGLFVALVYWNDWFNAMLFIDDMNLYPLQYLLYKTIQQVEGLQMASQKGAAVSLAELPAESIKMATAVISTGPILLVFPFIQKYFVKGIVVGSVKG</sequence>
<keyword evidence="10" id="KW-1185">Reference proteome</keyword>
<keyword evidence="5 7" id="KW-1133">Transmembrane helix</keyword>
<feature type="transmembrane region" description="Helical" evidence="7">
    <location>
        <begin position="12"/>
        <end position="33"/>
    </location>
</feature>
<evidence type="ECO:0000256" key="1">
    <source>
        <dbReference type="ARBA" id="ARBA00004651"/>
    </source>
</evidence>
<evidence type="ECO:0000256" key="4">
    <source>
        <dbReference type="ARBA" id="ARBA00022692"/>
    </source>
</evidence>
<dbReference type="CDD" id="cd06261">
    <property type="entry name" value="TM_PBP2"/>
    <property type="match status" value="1"/>
</dbReference>
<dbReference type="SUPFAM" id="SSF161098">
    <property type="entry name" value="MetI-like"/>
    <property type="match status" value="1"/>
</dbReference>
<keyword evidence="6 7" id="KW-0472">Membrane</keyword>
<evidence type="ECO:0000256" key="2">
    <source>
        <dbReference type="ARBA" id="ARBA00022448"/>
    </source>
</evidence>
<feature type="transmembrane region" description="Helical" evidence="7">
    <location>
        <begin position="73"/>
        <end position="100"/>
    </location>
</feature>